<reference evidence="3 4" key="1">
    <citation type="submission" date="2015-06" db="EMBL/GenBank/DDBJ databases">
        <authorList>
            <person name="Wibberg Daniel"/>
        </authorList>
    </citation>
    <scope>NUCLEOTIDE SEQUENCE [LARGE SCALE GENOMIC DNA]</scope>
    <source>
        <strain evidence="3 4">T3/55T</strain>
    </source>
</reference>
<keyword evidence="1" id="KW-1133">Transmembrane helix</keyword>
<dbReference type="RefSeq" id="WP_103202896.1">
    <property type="nucleotide sequence ID" value="NZ_CVTD020000016.1"/>
</dbReference>
<evidence type="ECO:0000256" key="2">
    <source>
        <dbReference type="SAM" id="SignalP"/>
    </source>
</evidence>
<feature type="transmembrane region" description="Helical" evidence="1">
    <location>
        <begin position="220"/>
        <end position="243"/>
    </location>
</feature>
<keyword evidence="1" id="KW-0472">Membrane</keyword>
<accession>A0A0H5SH41</accession>
<dbReference type="Proteomes" id="UP000236497">
    <property type="component" value="Unassembled WGS sequence"/>
</dbReference>
<feature type="transmembrane region" description="Helical" evidence="1">
    <location>
        <begin position="167"/>
        <end position="188"/>
    </location>
</feature>
<feature type="signal peptide" evidence="2">
    <location>
        <begin position="1"/>
        <end position="24"/>
    </location>
</feature>
<name>A0A0H5SH41_HERHM</name>
<sequence length="288" mass="33259">MKKLSFGFLCFILMCFLISSPAYGDIGPKPSVVIDFIGLEGKTYYVTLLSSVKTTGPYTAVKEGNISAYRYKKGDRDYDIFMKFVDYKDKDGFYFLQFFQDCTQTHRFSWTYYPPNEFKILIYLPDTDSFIVSDRSFERYAFDSYFTANVSETKITVKKSYDYTSEIISLIIRIVLTIGIESGIALLFGFREKKLIYFIMLVNVITQILLNFGLNIINFLYGNLAFIVFYILAEIMVLILEAILYTRYIKKYGIISVSSWKAILYAFVGNGTSFILGMCLAFWIPAIF</sequence>
<keyword evidence="2" id="KW-0732">Signal</keyword>
<evidence type="ECO:0000313" key="3">
    <source>
        <dbReference type="EMBL" id="CRZ34794.1"/>
    </source>
</evidence>
<evidence type="ECO:0000313" key="4">
    <source>
        <dbReference type="Proteomes" id="UP000236497"/>
    </source>
</evidence>
<gene>
    <name evidence="3" type="ORF">HHT355_1593</name>
</gene>
<keyword evidence="1" id="KW-0812">Transmembrane</keyword>
<feature type="transmembrane region" description="Helical" evidence="1">
    <location>
        <begin position="195"/>
        <end position="214"/>
    </location>
</feature>
<protein>
    <submittedName>
        <fullName evidence="3">Putative secreted protein</fullName>
    </submittedName>
</protein>
<keyword evidence="4" id="KW-1185">Reference proteome</keyword>
<dbReference type="AlphaFoldDB" id="A0A0H5SH41"/>
<evidence type="ECO:0000256" key="1">
    <source>
        <dbReference type="SAM" id="Phobius"/>
    </source>
</evidence>
<feature type="transmembrane region" description="Helical" evidence="1">
    <location>
        <begin position="263"/>
        <end position="284"/>
    </location>
</feature>
<dbReference type="OrthoDB" id="1644786at2"/>
<feature type="chain" id="PRO_5005223947" evidence="2">
    <location>
        <begin position="25"/>
        <end position="288"/>
    </location>
</feature>
<organism evidence="3 4">
    <name type="scientific">Herbinix hemicellulosilytica</name>
    <dbReference type="NCBI Taxonomy" id="1564487"/>
    <lineage>
        <taxon>Bacteria</taxon>
        <taxon>Bacillati</taxon>
        <taxon>Bacillota</taxon>
        <taxon>Clostridia</taxon>
        <taxon>Lachnospirales</taxon>
        <taxon>Lachnospiraceae</taxon>
        <taxon>Herbinix</taxon>
    </lineage>
</organism>
<dbReference type="EMBL" id="CVTD020000016">
    <property type="protein sequence ID" value="CRZ34794.1"/>
    <property type="molecule type" value="Genomic_DNA"/>
</dbReference>
<proteinExistence type="predicted"/>